<evidence type="ECO:0000313" key="4">
    <source>
        <dbReference type="Proteomes" id="UP001074726"/>
    </source>
</evidence>
<sequence length="198" mass="20461">MSDMTPAVGQHAPDGPDGPDDATGTTRRLLLRVGSVLALFVAAGAAGGVLWERLWQAPTGLAYDGRWYLEPAGPDFSFEGIALFVLIAFPLGLVLAVLVGLWRGHETVTVVAVLVSAAVAAVVMYAVGSALGPPDPQALAAGQPDYTPLPGDLGLTAPDRGRVRWHSTALVVLPAGAMAGLVGSYLLGNWGFARRPRG</sequence>
<reference evidence="3" key="1">
    <citation type="submission" date="2022-08" db="EMBL/GenBank/DDBJ databases">
        <title>Genome sequencing of Nocardioides sp. STR2.</title>
        <authorList>
            <person name="So Y."/>
        </authorList>
    </citation>
    <scope>NUCLEOTIDE SEQUENCE</scope>
    <source>
        <strain evidence="3">STR2</strain>
    </source>
</reference>
<evidence type="ECO:0000313" key="3">
    <source>
        <dbReference type="EMBL" id="MCY4727464.1"/>
    </source>
</evidence>
<feature type="transmembrane region" description="Helical" evidence="2">
    <location>
        <begin position="165"/>
        <end position="187"/>
    </location>
</feature>
<evidence type="ECO:0000256" key="2">
    <source>
        <dbReference type="SAM" id="Phobius"/>
    </source>
</evidence>
<dbReference type="Proteomes" id="UP001074726">
    <property type="component" value="Unassembled WGS sequence"/>
</dbReference>
<keyword evidence="2" id="KW-0472">Membrane</keyword>
<comment type="caution">
    <text evidence="3">The sequence shown here is derived from an EMBL/GenBank/DDBJ whole genome shotgun (WGS) entry which is preliminary data.</text>
</comment>
<keyword evidence="4" id="KW-1185">Reference proteome</keyword>
<feature type="region of interest" description="Disordered" evidence="1">
    <location>
        <begin position="1"/>
        <end position="23"/>
    </location>
</feature>
<dbReference type="EMBL" id="JAPPUX010000004">
    <property type="protein sequence ID" value="MCY4727464.1"/>
    <property type="molecule type" value="Genomic_DNA"/>
</dbReference>
<keyword evidence="2" id="KW-1133">Transmembrane helix</keyword>
<proteinExistence type="predicted"/>
<feature type="transmembrane region" description="Helical" evidence="2">
    <location>
        <begin position="81"/>
        <end position="101"/>
    </location>
</feature>
<keyword evidence="2" id="KW-0812">Transmembrane</keyword>
<evidence type="ECO:0000256" key="1">
    <source>
        <dbReference type="SAM" id="MobiDB-lite"/>
    </source>
</evidence>
<organism evidence="3 4">
    <name type="scientific">Nocardioides pini</name>
    <dbReference type="NCBI Taxonomy" id="2975053"/>
    <lineage>
        <taxon>Bacteria</taxon>
        <taxon>Bacillati</taxon>
        <taxon>Actinomycetota</taxon>
        <taxon>Actinomycetes</taxon>
        <taxon>Propionibacteriales</taxon>
        <taxon>Nocardioidaceae</taxon>
        <taxon>Nocardioides</taxon>
    </lineage>
</organism>
<protein>
    <recommendedName>
        <fullName evidence="5">Tryptophan-associated transmembrane protein (Trp_oprn_chp)</fullName>
    </recommendedName>
</protein>
<accession>A0ABT4CH45</accession>
<dbReference type="RefSeq" id="WP_268112420.1">
    <property type="nucleotide sequence ID" value="NZ_JAPPUX010000004.1"/>
</dbReference>
<feature type="transmembrane region" description="Helical" evidence="2">
    <location>
        <begin position="108"/>
        <end position="127"/>
    </location>
</feature>
<feature type="transmembrane region" description="Helical" evidence="2">
    <location>
        <begin position="29"/>
        <end position="51"/>
    </location>
</feature>
<gene>
    <name evidence="3" type="ORF">NYO98_14345</name>
</gene>
<name>A0ABT4CH45_9ACTN</name>
<evidence type="ECO:0008006" key="5">
    <source>
        <dbReference type="Google" id="ProtNLM"/>
    </source>
</evidence>